<evidence type="ECO:0000256" key="2">
    <source>
        <dbReference type="ARBA" id="ARBA00008387"/>
    </source>
</evidence>
<dbReference type="OrthoDB" id="7156875at2"/>
<dbReference type="EMBL" id="NIOF01000020">
    <property type="protein sequence ID" value="OWQ83564.1"/>
    <property type="molecule type" value="Genomic_DNA"/>
</dbReference>
<dbReference type="InterPro" id="IPR008707">
    <property type="entry name" value="B-propeller_PilY1"/>
</dbReference>
<keyword evidence="7" id="KW-0732">Signal</keyword>
<comment type="subcellular location">
    <subcellularLocation>
        <location evidence="1">Fimbrium</location>
    </subcellularLocation>
</comment>
<dbReference type="SUPFAM" id="SSF50998">
    <property type="entry name" value="Quinoprotein alcohol dehydrogenase-like"/>
    <property type="match status" value="1"/>
</dbReference>
<keyword evidence="4" id="KW-0479">Metal-binding</keyword>
<accession>A0A246ITL7</accession>
<evidence type="ECO:0000313" key="9">
    <source>
        <dbReference type="EMBL" id="OWQ83564.1"/>
    </source>
</evidence>
<dbReference type="Pfam" id="PF05567">
    <property type="entry name" value="T4P_PilY1"/>
    <property type="match status" value="1"/>
</dbReference>
<keyword evidence="6" id="KW-0281">Fimbrium</keyword>
<evidence type="ECO:0000256" key="1">
    <source>
        <dbReference type="ARBA" id="ARBA00004561"/>
    </source>
</evidence>
<evidence type="ECO:0000259" key="8">
    <source>
        <dbReference type="Pfam" id="PF05567"/>
    </source>
</evidence>
<keyword evidence="5" id="KW-0106">Calcium</keyword>
<comment type="caution">
    <text evidence="9">The sequence shown here is derived from an EMBL/GenBank/DDBJ whole genome shotgun (WGS) entry which is preliminary data.</text>
</comment>
<feature type="chain" id="PRO_5013054922" description="PilY1 beta-propeller domain-containing protein" evidence="7">
    <location>
        <begin position="29"/>
        <end position="1275"/>
    </location>
</feature>
<proteinExistence type="inferred from homology"/>
<sequence>MPTSSLRACLTGSAVATALAATALVAQAQTLLADKPVFASVSVPGNLALALSVEFPTAVSNAHLDTAYNPVSTYLGYFDPDKCYDYRLATTSGTQPIPFDHFAPAAAAVAHVCSNKWSGNFLNWASMQTIDPFRWALTGGYRVGDYTYATILEKAYASGQGGTSNFPDRSMTNVTTVLAGATPLGWSGIKIRIQGLGANMRITRTGNNNSGSGTAFDPSASPWADSTSYVLSIRTRVCDKTLGVSYLEANCKSYSNGANYKPEGLIQQYANQIRFSAFGYLNDGNLSRDGGVLRARQKFVGPTQPVPGGDAVANGKAEWDSTTGIMVVNPDPTDATTTSGAFATTIINSGVMNYLNKFGSTAGSYKTYDPVGELYYTVLRYYRNIGNVASYTATGTASDSTKATWADGFPVISNWDDPIQYSCQKNFILGIGDVNTHADRNLPGATGASEPAQPVEVSSDTVINTLTWTDLVGTMSGISGLSSQSPYNGCCTNNGALMAGLAYWANTTDIRPDIDIKSAGKQTVQTYWLDVLENSTYKSNNQYYLATKYGAFIVPSDYNPLTRTTDIPTAWWHTGPSTDTVGGQLRPDTYFTAARADLMVSGLSAAFASIASRMKAYSTAFSTAQQSITTAGVANYSAQYDAGSWSGDVVASTLAYNPSTATVSSNDSWRFADKLGAQAGGSGWDTGRFMVTVHSSTRLAVPFRLASISSAQSTALDTTYRSGNDSSDYLNYLRGDRSQEQNSTVANSSKAYRTRTNLVGDIVNAKLVVVGPPSLSLSEVTNPGYNAYKIANASRANVVIAPTNQGVVHVIDGSLTGSTAGKELFAYVPSPVFNGPTNTPAVNGLQSIGNPNFNHYYMVDAPPVTMDVDFGRTAGGTGTDWRSIVVGGMGKGGKSIYALDVTSVGGISSEAVAATKVLWEFTDGDMGYTFGQPLVTKIAQYGWVVLVPAGLNNPSGQNHLYVLNARTGALLTRIDTPTGNLPAQDDGSPTSPSGMTQLTAFYPDLTSAQAESVYAGDLRGSVWRFDLRNSSGGYPAPVKVVRATDAAGVLQPITSHVLPVVQPTSNRRYVTFGTGKLLDATDINSTQTQRMYAVIDGSAGKFNSSADLPSGMNFPIGVGQLHQLTDVTQPVTIDYSTEAGWYLNVASGYRIINDPAYFGGIVSFAATVPNNSNPCSPSGSSIVYALDLGNGRTQFANNAAYVDPGFAVTDLTFVSTDKDVVLNISGSTASTNTSSSPFQCVGTNCGAAVNPPAGYGTKLLNWREVPLRNATGGTL</sequence>
<organism evidence="9 10">
    <name type="scientific">Roseateles aquatilis</name>
    <dbReference type="NCBI Taxonomy" id="431061"/>
    <lineage>
        <taxon>Bacteria</taxon>
        <taxon>Pseudomonadati</taxon>
        <taxon>Pseudomonadota</taxon>
        <taxon>Betaproteobacteria</taxon>
        <taxon>Burkholderiales</taxon>
        <taxon>Sphaerotilaceae</taxon>
        <taxon>Roseateles</taxon>
    </lineage>
</organism>
<dbReference type="GO" id="GO:0046872">
    <property type="term" value="F:metal ion binding"/>
    <property type="evidence" value="ECO:0007669"/>
    <property type="project" value="UniProtKB-KW"/>
</dbReference>
<dbReference type="InterPro" id="IPR011047">
    <property type="entry name" value="Quinoprotein_ADH-like_sf"/>
</dbReference>
<dbReference type="GO" id="GO:0009289">
    <property type="term" value="C:pilus"/>
    <property type="evidence" value="ECO:0007669"/>
    <property type="project" value="UniProtKB-SubCell"/>
</dbReference>
<feature type="domain" description="PilY1 beta-propeller" evidence="8">
    <location>
        <begin position="759"/>
        <end position="1105"/>
    </location>
</feature>
<evidence type="ECO:0000256" key="6">
    <source>
        <dbReference type="ARBA" id="ARBA00023263"/>
    </source>
</evidence>
<reference evidence="9 10" key="1">
    <citation type="journal article" date="2008" name="Int. J. Syst. Evol. Microbiol.">
        <title>Description of Roseateles aquatilis sp. nov. and Roseateles terrae sp. nov., in the class Betaproteobacteria, and emended description of the genus Roseateles.</title>
        <authorList>
            <person name="Gomila M."/>
            <person name="Bowien B."/>
            <person name="Falsen E."/>
            <person name="Moore E.R."/>
            <person name="Lalucat J."/>
        </authorList>
    </citation>
    <scope>NUCLEOTIDE SEQUENCE [LARGE SCALE GENOMIC DNA]</scope>
    <source>
        <strain evidence="9 10">CCUG 48205</strain>
    </source>
</reference>
<dbReference type="Proteomes" id="UP000197468">
    <property type="component" value="Unassembled WGS sequence"/>
</dbReference>
<evidence type="ECO:0000256" key="5">
    <source>
        <dbReference type="ARBA" id="ARBA00022837"/>
    </source>
</evidence>
<name>A0A246ITL7_9BURK</name>
<dbReference type="AlphaFoldDB" id="A0A246ITL7"/>
<keyword evidence="10" id="KW-1185">Reference proteome</keyword>
<comment type="similarity">
    <text evidence="2">Belongs to the PilY1 family.</text>
</comment>
<dbReference type="RefSeq" id="WP_088388278.1">
    <property type="nucleotide sequence ID" value="NZ_NIOF01000020.1"/>
</dbReference>
<evidence type="ECO:0000256" key="7">
    <source>
        <dbReference type="SAM" id="SignalP"/>
    </source>
</evidence>
<evidence type="ECO:0000256" key="4">
    <source>
        <dbReference type="ARBA" id="ARBA00022723"/>
    </source>
</evidence>
<keyword evidence="3" id="KW-1029">Fimbrium biogenesis</keyword>
<feature type="signal peptide" evidence="7">
    <location>
        <begin position="1"/>
        <end position="28"/>
    </location>
</feature>
<protein>
    <recommendedName>
        <fullName evidence="8">PilY1 beta-propeller domain-containing protein</fullName>
    </recommendedName>
</protein>
<evidence type="ECO:0000256" key="3">
    <source>
        <dbReference type="ARBA" id="ARBA00022558"/>
    </source>
</evidence>
<evidence type="ECO:0000313" key="10">
    <source>
        <dbReference type="Proteomes" id="UP000197468"/>
    </source>
</evidence>
<gene>
    <name evidence="9" type="ORF">CDN99_25875</name>
</gene>